<sequence length="104" mass="11745">MYEISDGFLTLQVELGEDLPEAIENADGWVSLPTGERWSATFLTYREMGRIMERWAGTGECLAGTYFTCPDLVVTRRPGVHEMFAAVRDLVSSGDHEMSLRRLE</sequence>
<protein>
    <submittedName>
        <fullName evidence="1">Uncharacterized protein</fullName>
    </submittedName>
</protein>
<keyword evidence="2" id="KW-1185">Reference proteome</keyword>
<dbReference type="AlphaFoldDB" id="A0A640UJN1"/>
<proteinExistence type="predicted"/>
<gene>
    <name evidence="1" type="ORF">Stube_05320</name>
</gene>
<comment type="caution">
    <text evidence="1">The sequence shown here is derived from an EMBL/GenBank/DDBJ whole genome shotgun (WGS) entry which is preliminary data.</text>
</comment>
<dbReference type="GeneID" id="96281715"/>
<evidence type="ECO:0000313" key="2">
    <source>
        <dbReference type="Proteomes" id="UP000431826"/>
    </source>
</evidence>
<reference evidence="1 2" key="1">
    <citation type="submission" date="2019-12" db="EMBL/GenBank/DDBJ databases">
        <title>Whole genome shotgun sequence of Streptomyces tubercidicus NBRC 13090.</title>
        <authorList>
            <person name="Ichikawa N."/>
            <person name="Kimura A."/>
            <person name="Kitahashi Y."/>
            <person name="Komaki H."/>
            <person name="Tamura T."/>
        </authorList>
    </citation>
    <scope>NUCLEOTIDE SEQUENCE [LARGE SCALE GENOMIC DNA]</scope>
    <source>
        <strain evidence="1 2">NBRC 13090</strain>
    </source>
</reference>
<evidence type="ECO:0000313" key="1">
    <source>
        <dbReference type="EMBL" id="GFE35859.1"/>
    </source>
</evidence>
<organism evidence="1 2">
    <name type="scientific">Streptomyces tubercidicus</name>
    <dbReference type="NCBI Taxonomy" id="47759"/>
    <lineage>
        <taxon>Bacteria</taxon>
        <taxon>Bacillati</taxon>
        <taxon>Actinomycetota</taxon>
        <taxon>Actinomycetes</taxon>
        <taxon>Kitasatosporales</taxon>
        <taxon>Streptomycetaceae</taxon>
        <taxon>Streptomyces</taxon>
    </lineage>
</organism>
<dbReference type="Proteomes" id="UP000431826">
    <property type="component" value="Unassembled WGS sequence"/>
</dbReference>
<dbReference type="EMBL" id="BLIR01000001">
    <property type="protein sequence ID" value="GFE35859.1"/>
    <property type="molecule type" value="Genomic_DNA"/>
</dbReference>
<name>A0A640UJN1_9ACTN</name>
<dbReference type="RefSeq" id="WP_159742279.1">
    <property type="nucleotide sequence ID" value="NZ_BLIR01000001.1"/>
</dbReference>
<dbReference type="OrthoDB" id="3394231at2"/>
<accession>A0A640UJN1</accession>